<comment type="subcellular location">
    <subcellularLocation>
        <location evidence="1">Cell membrane</location>
        <topology evidence="1">Multi-pass membrane protein</topology>
    </subcellularLocation>
</comment>
<dbReference type="InterPro" id="IPR004089">
    <property type="entry name" value="MCPsignal_dom"/>
</dbReference>
<accession>A0ABY0YQI0</accession>
<evidence type="ECO:0000256" key="1">
    <source>
        <dbReference type="ARBA" id="ARBA00004651"/>
    </source>
</evidence>
<comment type="caution">
    <text evidence="13">The sequence shown here is derived from an EMBL/GenBank/DDBJ whole genome shotgun (WGS) entry which is preliminary data.</text>
</comment>
<keyword evidence="5 10" id="KW-1133">Transmembrane helix</keyword>
<comment type="similarity">
    <text evidence="8">Belongs to the methyl-accepting chemotaxis (MCP) protein family.</text>
</comment>
<evidence type="ECO:0000313" key="13">
    <source>
        <dbReference type="EMBL" id="SED79775.1"/>
    </source>
</evidence>
<evidence type="ECO:0000313" key="14">
    <source>
        <dbReference type="Proteomes" id="UP000183915"/>
    </source>
</evidence>
<evidence type="ECO:0000259" key="11">
    <source>
        <dbReference type="PROSITE" id="PS50111"/>
    </source>
</evidence>
<dbReference type="Proteomes" id="UP000183915">
    <property type="component" value="Unassembled WGS sequence"/>
</dbReference>
<feature type="domain" description="HAMP" evidence="12">
    <location>
        <begin position="210"/>
        <end position="261"/>
    </location>
</feature>
<dbReference type="PROSITE" id="PS50111">
    <property type="entry name" value="CHEMOTAXIS_TRANSDUC_2"/>
    <property type="match status" value="1"/>
</dbReference>
<evidence type="ECO:0000256" key="4">
    <source>
        <dbReference type="ARBA" id="ARBA00022692"/>
    </source>
</evidence>
<keyword evidence="6 10" id="KW-0472">Membrane</keyword>
<dbReference type="RefSeq" id="WP_018604607.1">
    <property type="nucleotide sequence ID" value="NZ_FNTT01000002.1"/>
</dbReference>
<evidence type="ECO:0000256" key="5">
    <source>
        <dbReference type="ARBA" id="ARBA00022989"/>
    </source>
</evidence>
<dbReference type="InterPro" id="IPR003660">
    <property type="entry name" value="HAMP_dom"/>
</dbReference>
<reference evidence="13 14" key="1">
    <citation type="submission" date="2016-10" db="EMBL/GenBank/DDBJ databases">
        <authorList>
            <person name="Varghese N."/>
            <person name="Submissions S."/>
        </authorList>
    </citation>
    <scope>NUCLEOTIDE SEQUENCE [LARGE SCALE GENOMIC DNA]</scope>
    <source>
        <strain evidence="13 14">BS3780</strain>
    </source>
</reference>
<keyword evidence="7 9" id="KW-0807">Transducer</keyword>
<dbReference type="InterPro" id="IPR024478">
    <property type="entry name" value="HlyB_4HB_MCP"/>
</dbReference>
<keyword evidence="2" id="KW-1003">Cell membrane</keyword>
<dbReference type="EMBL" id="FNTT01000002">
    <property type="protein sequence ID" value="SED79775.1"/>
    <property type="molecule type" value="Genomic_DNA"/>
</dbReference>
<dbReference type="PANTHER" id="PTHR32089">
    <property type="entry name" value="METHYL-ACCEPTING CHEMOTAXIS PROTEIN MCPB"/>
    <property type="match status" value="1"/>
</dbReference>
<organism evidence="13 14">
    <name type="scientific">Pseudomonas kilonensis</name>
    <dbReference type="NCBI Taxonomy" id="132476"/>
    <lineage>
        <taxon>Bacteria</taxon>
        <taxon>Pseudomonadati</taxon>
        <taxon>Pseudomonadota</taxon>
        <taxon>Gammaproteobacteria</taxon>
        <taxon>Pseudomonadales</taxon>
        <taxon>Pseudomonadaceae</taxon>
        <taxon>Pseudomonas</taxon>
    </lineage>
</organism>
<keyword evidence="4 10" id="KW-0812">Transmembrane</keyword>
<gene>
    <name evidence="13" type="ORF">SAMN04490188_1523</name>
</gene>
<keyword evidence="14" id="KW-1185">Reference proteome</keyword>
<evidence type="ECO:0000256" key="8">
    <source>
        <dbReference type="ARBA" id="ARBA00029447"/>
    </source>
</evidence>
<evidence type="ECO:0000256" key="3">
    <source>
        <dbReference type="ARBA" id="ARBA00022481"/>
    </source>
</evidence>
<dbReference type="Gene3D" id="1.10.287.950">
    <property type="entry name" value="Methyl-accepting chemotaxis protein"/>
    <property type="match status" value="1"/>
</dbReference>
<keyword evidence="3" id="KW-0488">Methylation</keyword>
<proteinExistence type="inferred from homology"/>
<evidence type="ECO:0000259" key="12">
    <source>
        <dbReference type="PROSITE" id="PS50885"/>
    </source>
</evidence>
<dbReference type="SMART" id="SM00283">
    <property type="entry name" value="MA"/>
    <property type="match status" value="1"/>
</dbReference>
<protein>
    <submittedName>
        <fullName evidence="13">Methyl-accepting chemotaxis protein</fullName>
    </submittedName>
</protein>
<dbReference type="Pfam" id="PF00015">
    <property type="entry name" value="MCPsignal"/>
    <property type="match status" value="1"/>
</dbReference>
<evidence type="ECO:0000256" key="2">
    <source>
        <dbReference type="ARBA" id="ARBA00022475"/>
    </source>
</evidence>
<feature type="domain" description="Methyl-accepting transducer" evidence="11">
    <location>
        <begin position="266"/>
        <end position="502"/>
    </location>
</feature>
<dbReference type="Pfam" id="PF12729">
    <property type="entry name" value="4HB_MCP_1"/>
    <property type="match status" value="1"/>
</dbReference>
<dbReference type="PANTHER" id="PTHR32089:SF119">
    <property type="entry name" value="METHYL-ACCEPTING CHEMOTAXIS PROTEIN CTPL"/>
    <property type="match status" value="1"/>
</dbReference>
<feature type="transmembrane region" description="Helical" evidence="10">
    <location>
        <begin position="182"/>
        <end position="202"/>
    </location>
</feature>
<evidence type="ECO:0000256" key="9">
    <source>
        <dbReference type="PROSITE-ProRule" id="PRU00284"/>
    </source>
</evidence>
<dbReference type="PROSITE" id="PS50885">
    <property type="entry name" value="HAMP"/>
    <property type="match status" value="1"/>
</dbReference>
<evidence type="ECO:0000256" key="10">
    <source>
        <dbReference type="SAM" id="Phobius"/>
    </source>
</evidence>
<evidence type="ECO:0000256" key="6">
    <source>
        <dbReference type="ARBA" id="ARBA00023136"/>
    </source>
</evidence>
<dbReference type="SUPFAM" id="SSF58104">
    <property type="entry name" value="Methyl-accepting chemotaxis protein (MCP) signaling domain"/>
    <property type="match status" value="1"/>
</dbReference>
<evidence type="ECO:0000256" key="7">
    <source>
        <dbReference type="ARBA" id="ARBA00023224"/>
    </source>
</evidence>
<sequence>MTIVQRISCLIGLAVLGLGLVAGIGSYQASAVFDAASYGNVNTVPSLIVLDEASSAFWQQRVSIQAHVLNADAAATAAIETTIKQAREARAAAFKNYEPLISDDKDRQMLADDRTLAAAYDEVTARVLEQSRTNHKDQARNLLTDGVAIADKLNAAITQHFAYNQQLGNQGAADAVAVRVQWTVIAGVASVLVLSLIVLIGWRIAVIIQHQLGGELHDVARIANDIAAGQLQMAIAVRSGDEASVMASMKRMADNLRAIVGEIDAASRQLSTSATGLAVTTQQVNNSTRQQSDAASSMSAAVEELTVSIAHISDSSQVAGNTAHEANGFAENGGKVVMQAVAEMDNIMAAVAASSENVNQLAEQSSQISVITAVIKQVADQTNLLALNAAIEAARAGEQGRGFSVVADEVRELAGRTARSAQEIIGMVQAIQQGTQLAIEAMAQSTDRVKEGARCSNAAGMAMDEIRRSNTRMQDVVAGIASALQEQRSASLLVAEYVDRVAQMTEETSVATNTLSQSAASMQQLADRLNVTMRRFTL</sequence>
<name>A0ABY0YQI0_9PSED</name>